<name>A0A7W7PTX0_9ACTN</name>
<keyword evidence="3" id="KW-1185">Reference proteome</keyword>
<reference evidence="2 3" key="1">
    <citation type="submission" date="2020-08" db="EMBL/GenBank/DDBJ databases">
        <title>Genomic Encyclopedia of Type Strains, Phase III (KMG-III): the genomes of soil and plant-associated and newly described type strains.</title>
        <authorList>
            <person name="Whitman W."/>
        </authorList>
    </citation>
    <scope>NUCLEOTIDE SEQUENCE [LARGE SCALE GENOMIC DNA]</scope>
    <source>
        <strain evidence="2 3">CECT 3273</strain>
    </source>
</reference>
<accession>A0A7W7PTX0</accession>
<comment type="caution">
    <text evidence="2">The sequence shown here is derived from an EMBL/GenBank/DDBJ whole genome shotgun (WGS) entry which is preliminary data.</text>
</comment>
<dbReference type="InterPro" id="IPR028994">
    <property type="entry name" value="Integrin_alpha_N"/>
</dbReference>
<feature type="compositionally biased region" description="Basic and acidic residues" evidence="1">
    <location>
        <begin position="25"/>
        <end position="34"/>
    </location>
</feature>
<gene>
    <name evidence="2" type="ORF">FHS37_005297</name>
</gene>
<dbReference type="EMBL" id="JACHJI010000010">
    <property type="protein sequence ID" value="MBB4901210.1"/>
    <property type="molecule type" value="Genomic_DNA"/>
</dbReference>
<sequence length="490" mass="50959">MTLRGPITAVCCVAALLLTGCSSDRDGGAQDRKQQRTPSPAVVTPTAAGPVPQGKGGKLPDDINGDGYRDLELDYRRPLLGPPSGLRDSATFLFGSPTGLRPTVRTALTPDSLGLPEPSGQQDAAGLESLTTADLDGDGFPEFITRVWVAEDPAVEERYGVSGPKAVPHIAWGTPAGHPRPGAAATRLPVPGIAARLGVNAPLAVGDFDGDGQHDLAVTGGSTGSDAAPPELSVLYGPFDRGGRAARTQSLPIPPRPHGRPVAAPAVPGQASDLVLKFSNSGEQSGGLLFEAGPDGLRAPGRELRAGNGTAFGDFDGDGRRDVAVADDGSRTMEDGVTESAAPGVDQMVTVYFHGRDRVLDFRLPDILGPPLAADTDGDGRDEFAAQVRVGPDAACCELRTELLTLTPSGIESRRSLSRAGPPVRGTAHADLYAAGDFSADGRDELVFALGLRRASQEPTFEGTRWWVVAGDGRDQVVFTGDPFADDRED</sequence>
<organism evidence="2 3">
    <name type="scientific">Streptomyces griseomycini</name>
    <dbReference type="NCBI Taxonomy" id="66895"/>
    <lineage>
        <taxon>Bacteria</taxon>
        <taxon>Bacillati</taxon>
        <taxon>Actinomycetota</taxon>
        <taxon>Actinomycetes</taxon>
        <taxon>Kitasatosporales</taxon>
        <taxon>Streptomycetaceae</taxon>
        <taxon>Streptomyces</taxon>
    </lineage>
</organism>
<feature type="region of interest" description="Disordered" evidence="1">
    <location>
        <begin position="25"/>
        <end position="65"/>
    </location>
</feature>
<evidence type="ECO:0008006" key="4">
    <source>
        <dbReference type="Google" id="ProtNLM"/>
    </source>
</evidence>
<protein>
    <recommendedName>
        <fullName evidence="4">VCBS repeat-containing protein</fullName>
    </recommendedName>
</protein>
<dbReference type="Proteomes" id="UP000579523">
    <property type="component" value="Unassembled WGS sequence"/>
</dbReference>
<dbReference type="AlphaFoldDB" id="A0A7W7PTX0"/>
<evidence type="ECO:0000313" key="2">
    <source>
        <dbReference type="EMBL" id="MBB4901210.1"/>
    </source>
</evidence>
<dbReference type="SUPFAM" id="SSF69318">
    <property type="entry name" value="Integrin alpha N-terminal domain"/>
    <property type="match status" value="1"/>
</dbReference>
<evidence type="ECO:0000256" key="1">
    <source>
        <dbReference type="SAM" id="MobiDB-lite"/>
    </source>
</evidence>
<evidence type="ECO:0000313" key="3">
    <source>
        <dbReference type="Proteomes" id="UP000579523"/>
    </source>
</evidence>
<proteinExistence type="predicted"/>
<dbReference type="RefSeq" id="WP_184825517.1">
    <property type="nucleotide sequence ID" value="NZ_BMTK01000008.1"/>
</dbReference>
<dbReference type="PROSITE" id="PS51257">
    <property type="entry name" value="PROKAR_LIPOPROTEIN"/>
    <property type="match status" value="1"/>
</dbReference>
<dbReference type="Gene3D" id="2.130.10.130">
    <property type="entry name" value="Integrin alpha, N-terminal"/>
    <property type="match status" value="2"/>
</dbReference>